<dbReference type="NCBIfam" id="TIGR01490">
    <property type="entry name" value="HAD-SF-IB-hyp1"/>
    <property type="match status" value="1"/>
</dbReference>
<comment type="caution">
    <text evidence="11">The sequence shown here is derived from an EMBL/GenBank/DDBJ whole genome shotgun (WGS) entry which is preliminary data.</text>
</comment>
<dbReference type="NCBIfam" id="TIGR01488">
    <property type="entry name" value="HAD-SF-IB"/>
    <property type="match status" value="1"/>
</dbReference>
<dbReference type="Proteomes" id="UP000460751">
    <property type="component" value="Unassembled WGS sequence"/>
</dbReference>
<dbReference type="RefSeq" id="WP_160899280.1">
    <property type="nucleotide sequence ID" value="NZ_WMEX01000007.1"/>
</dbReference>
<sequence length="219" mass="24871">MTLAIFDLDNTLLHGDSDHAWGQFLIDTGVVDGERYRQRNDQFYRDYEAGRLDIEQYLAFALEPLASQKPAILRKLRERFMQERVEPMIEPAAEALINRHRERGETLLIITATNRFVTEPIAARLGIPNLIATEPEVVDGAFTGRVAGTPCFRDGKITRLEEWLLDRSETLDGAHFYSDSRNDLPLLETVPNPVATNPDPALRDTAHHRGWPILDLQSP</sequence>
<evidence type="ECO:0000256" key="7">
    <source>
        <dbReference type="ARBA" id="ARBA00022842"/>
    </source>
</evidence>
<dbReference type="PANTHER" id="PTHR43344:SF13">
    <property type="entry name" value="PHOSPHATASE RV3661-RELATED"/>
    <property type="match status" value="1"/>
</dbReference>
<dbReference type="PANTHER" id="PTHR43344">
    <property type="entry name" value="PHOSPHOSERINE PHOSPHATASE"/>
    <property type="match status" value="1"/>
</dbReference>
<dbReference type="InterPro" id="IPR006385">
    <property type="entry name" value="HAD_hydro_SerB1"/>
</dbReference>
<dbReference type="GO" id="GO:0004401">
    <property type="term" value="F:histidinol-phosphatase activity"/>
    <property type="evidence" value="ECO:0007669"/>
    <property type="project" value="UniProtKB-EC"/>
</dbReference>
<comment type="catalytic activity">
    <reaction evidence="9">
        <text>L-histidinol phosphate + H2O = L-histidinol + phosphate</text>
        <dbReference type="Rhea" id="RHEA:14465"/>
        <dbReference type="ChEBI" id="CHEBI:15377"/>
        <dbReference type="ChEBI" id="CHEBI:43474"/>
        <dbReference type="ChEBI" id="CHEBI:57699"/>
        <dbReference type="ChEBI" id="CHEBI:57980"/>
        <dbReference type="EC" id="3.1.3.15"/>
    </reaction>
    <physiologicalReaction direction="left-to-right" evidence="9">
        <dbReference type="Rhea" id="RHEA:14466"/>
    </physiologicalReaction>
</comment>
<comment type="similarity">
    <text evidence="2">Belongs to the HAD-like hydrolase superfamily. SerB family.</text>
</comment>
<dbReference type="CDD" id="cd02612">
    <property type="entry name" value="HAD_PGPPase"/>
    <property type="match status" value="1"/>
</dbReference>
<dbReference type="FunFam" id="3.40.50.1000:FF:000025">
    <property type="entry name" value="HAD hydrolase, family IB"/>
    <property type="match status" value="1"/>
</dbReference>
<evidence type="ECO:0000256" key="4">
    <source>
        <dbReference type="ARBA" id="ARBA00021697"/>
    </source>
</evidence>
<evidence type="ECO:0000256" key="6">
    <source>
        <dbReference type="ARBA" id="ARBA00022801"/>
    </source>
</evidence>
<evidence type="ECO:0000256" key="3">
    <source>
        <dbReference type="ARBA" id="ARBA00013085"/>
    </source>
</evidence>
<dbReference type="Gene3D" id="1.20.1440.100">
    <property type="entry name" value="SG protein - dephosphorylation function"/>
    <property type="match status" value="1"/>
</dbReference>
<dbReference type="SUPFAM" id="SSF56784">
    <property type="entry name" value="HAD-like"/>
    <property type="match status" value="1"/>
</dbReference>
<evidence type="ECO:0000313" key="11">
    <source>
        <dbReference type="EMBL" id="MYL27655.1"/>
    </source>
</evidence>
<organism evidence="11 12">
    <name type="scientific">Vreelandella halophila</name>
    <dbReference type="NCBI Taxonomy" id="86177"/>
    <lineage>
        <taxon>Bacteria</taxon>
        <taxon>Pseudomonadati</taxon>
        <taxon>Pseudomonadota</taxon>
        <taxon>Gammaproteobacteria</taxon>
        <taxon>Oceanospirillales</taxon>
        <taxon>Halomonadaceae</taxon>
        <taxon>Vreelandella</taxon>
    </lineage>
</organism>
<keyword evidence="5" id="KW-0479">Metal-binding</keyword>
<comment type="function">
    <text evidence="10">Catalyzes the dephosphorylation of histidinol-phosphate to histidinol, the direct precursor of histidine.</text>
</comment>
<keyword evidence="7" id="KW-0460">Magnesium</keyword>
<keyword evidence="12" id="KW-1185">Reference proteome</keyword>
<dbReference type="InterPro" id="IPR023214">
    <property type="entry name" value="HAD_sf"/>
</dbReference>
<dbReference type="OrthoDB" id="9784466at2"/>
<dbReference type="InterPro" id="IPR050582">
    <property type="entry name" value="HAD-like_SerB"/>
</dbReference>
<gene>
    <name evidence="11" type="ORF">GLW01_12745</name>
</gene>
<evidence type="ECO:0000256" key="8">
    <source>
        <dbReference type="ARBA" id="ARBA00033209"/>
    </source>
</evidence>
<name>A0A9X5B5T4_9GAMM</name>
<dbReference type="EC" id="3.1.3.15" evidence="3"/>
<dbReference type="Gene3D" id="3.40.50.1000">
    <property type="entry name" value="HAD superfamily/HAD-like"/>
    <property type="match status" value="1"/>
</dbReference>
<proteinExistence type="inferred from homology"/>
<evidence type="ECO:0000256" key="9">
    <source>
        <dbReference type="ARBA" id="ARBA00052092"/>
    </source>
</evidence>
<dbReference type="InterPro" id="IPR036412">
    <property type="entry name" value="HAD-like_sf"/>
</dbReference>
<evidence type="ECO:0000256" key="5">
    <source>
        <dbReference type="ARBA" id="ARBA00022723"/>
    </source>
</evidence>
<keyword evidence="6 11" id="KW-0378">Hydrolase</keyword>
<evidence type="ECO:0000256" key="1">
    <source>
        <dbReference type="ARBA" id="ARBA00004970"/>
    </source>
</evidence>
<reference evidence="11 12" key="1">
    <citation type="submission" date="2019-11" db="EMBL/GenBank/DDBJ databases">
        <title>Genome sequences of 17 halophilic strains isolated from different environments.</title>
        <authorList>
            <person name="Furrow R.E."/>
        </authorList>
    </citation>
    <scope>NUCLEOTIDE SEQUENCE [LARGE SCALE GENOMIC DNA]</scope>
    <source>
        <strain evidence="11 12">22507_15_FS</strain>
    </source>
</reference>
<dbReference type="EMBL" id="WMEX01000007">
    <property type="protein sequence ID" value="MYL27655.1"/>
    <property type="molecule type" value="Genomic_DNA"/>
</dbReference>
<dbReference type="GO" id="GO:0046872">
    <property type="term" value="F:metal ion binding"/>
    <property type="evidence" value="ECO:0007669"/>
    <property type="project" value="UniProtKB-KW"/>
</dbReference>
<dbReference type="AlphaFoldDB" id="A0A9X5B5T4"/>
<evidence type="ECO:0000256" key="10">
    <source>
        <dbReference type="ARBA" id="ARBA00053547"/>
    </source>
</evidence>
<comment type="pathway">
    <text evidence="1">Amino-acid biosynthesis; L-histidine biosynthesis; L-histidine from 5-phospho-alpha-D-ribose 1-diphosphate: step 8/9.</text>
</comment>
<evidence type="ECO:0000313" key="12">
    <source>
        <dbReference type="Proteomes" id="UP000460751"/>
    </source>
</evidence>
<protein>
    <recommendedName>
        <fullName evidence="4">Histidinol-phosphatase</fullName>
        <ecNumber evidence="3">3.1.3.15</ecNumber>
    </recommendedName>
    <alternativeName>
        <fullName evidence="8">Histidinol-phosphate phosphatase</fullName>
    </alternativeName>
</protein>
<evidence type="ECO:0000256" key="2">
    <source>
        <dbReference type="ARBA" id="ARBA00009184"/>
    </source>
</evidence>
<accession>A0A9X5B5T4</accession>
<dbReference type="Pfam" id="PF12710">
    <property type="entry name" value="HAD"/>
    <property type="match status" value="1"/>
</dbReference>